<dbReference type="Pfam" id="PF18884">
    <property type="entry name" value="TSP3_bac"/>
    <property type="match status" value="10"/>
</dbReference>
<keyword evidence="3" id="KW-0964">Secreted</keyword>
<feature type="compositionally biased region" description="Polar residues" evidence="7">
    <location>
        <begin position="5348"/>
        <end position="5373"/>
    </location>
</feature>
<dbReference type="InterPro" id="IPR059115">
    <property type="entry name" value="Rib"/>
</dbReference>
<feature type="compositionally biased region" description="Polar residues" evidence="7">
    <location>
        <begin position="4185"/>
        <end position="4196"/>
    </location>
</feature>
<feature type="compositionally biased region" description="Basic and acidic residues" evidence="7">
    <location>
        <begin position="4421"/>
        <end position="4442"/>
    </location>
</feature>
<feature type="region of interest" description="Disordered" evidence="7">
    <location>
        <begin position="4799"/>
        <end position="4824"/>
    </location>
</feature>
<feature type="region of interest" description="Disordered" evidence="7">
    <location>
        <begin position="5348"/>
        <end position="5386"/>
    </location>
</feature>
<dbReference type="InterPro" id="IPR019931">
    <property type="entry name" value="LPXTG_anchor"/>
</dbReference>
<dbReference type="Pfam" id="PF08428">
    <property type="entry name" value="Rib"/>
    <property type="match status" value="4"/>
</dbReference>
<protein>
    <submittedName>
        <fullName evidence="9">YSIRK-type signal peptide-containing protein</fullName>
    </submittedName>
</protein>
<dbReference type="NCBIfam" id="TIGR01168">
    <property type="entry name" value="YSIRK_signal"/>
    <property type="match status" value="1"/>
</dbReference>
<evidence type="ECO:0000256" key="2">
    <source>
        <dbReference type="ARBA" id="ARBA00022512"/>
    </source>
</evidence>
<feature type="compositionally biased region" description="Polar residues" evidence="7">
    <location>
        <begin position="4138"/>
        <end position="4148"/>
    </location>
</feature>
<keyword evidence="2" id="KW-0134">Cell wall</keyword>
<feature type="compositionally biased region" description="Polar residues" evidence="7">
    <location>
        <begin position="4033"/>
        <end position="4043"/>
    </location>
</feature>
<feature type="compositionally biased region" description="Acidic residues" evidence="7">
    <location>
        <begin position="3909"/>
        <end position="3918"/>
    </location>
</feature>
<dbReference type="InterPro" id="IPR009063">
    <property type="entry name" value="Ig/albumin-bd_sf"/>
</dbReference>
<comment type="caution">
    <text evidence="9">The sequence shown here is derived from an EMBL/GenBank/DDBJ whole genome shotgun (WGS) entry which is preliminary data.</text>
</comment>
<evidence type="ECO:0000256" key="7">
    <source>
        <dbReference type="SAM" id="MobiDB-lite"/>
    </source>
</evidence>
<feature type="compositionally biased region" description="Basic and acidic residues" evidence="7">
    <location>
        <begin position="3750"/>
        <end position="3764"/>
    </location>
</feature>
<evidence type="ECO:0000256" key="6">
    <source>
        <dbReference type="ARBA" id="ARBA00023088"/>
    </source>
</evidence>
<feature type="compositionally biased region" description="Basic and acidic residues" evidence="7">
    <location>
        <begin position="4001"/>
        <end position="4021"/>
    </location>
</feature>
<reference evidence="9 10" key="1">
    <citation type="submission" date="2018-11" db="EMBL/GenBank/DDBJ databases">
        <title>Changes in penicillin susceptibility of Streptococcus suis isolates by amino acid alterations in the penicillin-binding protein.</title>
        <authorList>
            <person name="Niemann L."/>
            <person name="Eichhorn I."/>
        </authorList>
    </citation>
    <scope>NUCLEOTIDE SEQUENCE [LARGE SCALE GENOMIC DNA]</scope>
    <source>
        <strain evidence="9 10">IMT40738</strain>
    </source>
</reference>
<feature type="compositionally biased region" description="Polar residues" evidence="7">
    <location>
        <begin position="3824"/>
        <end position="3834"/>
    </location>
</feature>
<feature type="compositionally biased region" description="Basic and acidic residues" evidence="7">
    <location>
        <begin position="3854"/>
        <end position="3867"/>
    </location>
</feature>
<accession>A0A3R8N4X7</accession>
<feature type="compositionally biased region" description="Basic and acidic residues" evidence="7">
    <location>
        <begin position="3792"/>
        <end position="3812"/>
    </location>
</feature>
<dbReference type="CDD" id="cd06503">
    <property type="entry name" value="ATP-synt_Fo_b"/>
    <property type="match status" value="1"/>
</dbReference>
<dbReference type="Proteomes" id="UP000278566">
    <property type="component" value="Unassembled WGS sequence"/>
</dbReference>
<feature type="region of interest" description="Disordered" evidence="7">
    <location>
        <begin position="1721"/>
        <end position="1746"/>
    </location>
</feature>
<dbReference type="Pfam" id="PF18938">
    <property type="entry name" value="aRib"/>
    <property type="match status" value="13"/>
</dbReference>
<feature type="region of interest" description="Disordered" evidence="7">
    <location>
        <begin position="2039"/>
        <end position="2072"/>
    </location>
</feature>
<keyword evidence="4" id="KW-0732">Signal</keyword>
<dbReference type="InterPro" id="IPR044024">
    <property type="entry name" value="aRib"/>
</dbReference>
<dbReference type="Gene3D" id="3.10.20.890">
    <property type="match status" value="18"/>
</dbReference>
<feature type="compositionally biased region" description="Basic and acidic residues" evidence="7">
    <location>
        <begin position="4165"/>
        <end position="4175"/>
    </location>
</feature>
<dbReference type="EMBL" id="RRZO01000003">
    <property type="protein sequence ID" value="RRN52514.1"/>
    <property type="molecule type" value="Genomic_DNA"/>
</dbReference>
<dbReference type="Pfam" id="PF00746">
    <property type="entry name" value="Gram_pos_anchor"/>
    <property type="match status" value="1"/>
</dbReference>
<feature type="region of interest" description="Disordered" evidence="7">
    <location>
        <begin position="2443"/>
        <end position="2468"/>
    </location>
</feature>
<feature type="region of interest" description="Disordered" evidence="7">
    <location>
        <begin position="2674"/>
        <end position="2701"/>
    </location>
</feature>
<comment type="subcellular location">
    <subcellularLocation>
        <location evidence="1">Secreted</location>
    </subcellularLocation>
</comment>
<feature type="compositionally biased region" description="Polar residues" evidence="7">
    <location>
        <begin position="3028"/>
        <end position="3037"/>
    </location>
</feature>
<dbReference type="NCBIfam" id="TIGR01167">
    <property type="entry name" value="LPXTG_anchor"/>
    <property type="match status" value="1"/>
</dbReference>
<feature type="region of interest" description="Disordered" evidence="7">
    <location>
        <begin position="5133"/>
        <end position="5155"/>
    </location>
</feature>
<feature type="region of interest" description="Disordered" evidence="7">
    <location>
        <begin position="5252"/>
        <end position="5278"/>
    </location>
</feature>
<feature type="compositionally biased region" description="Polar residues" evidence="7">
    <location>
        <begin position="4348"/>
        <end position="4358"/>
    </location>
</feature>
<keyword evidence="5" id="KW-0106">Calcium</keyword>
<feature type="compositionally biased region" description="Polar residues" evidence="7">
    <location>
        <begin position="2687"/>
        <end position="2696"/>
    </location>
</feature>
<evidence type="ECO:0000256" key="5">
    <source>
        <dbReference type="ARBA" id="ARBA00022837"/>
    </source>
</evidence>
<feature type="compositionally biased region" description="Basic and acidic residues" evidence="7">
    <location>
        <begin position="4270"/>
        <end position="4280"/>
    </location>
</feature>
<feature type="compositionally biased region" description="Polar residues" evidence="7">
    <location>
        <begin position="4395"/>
        <end position="4417"/>
    </location>
</feature>
<feature type="compositionally biased region" description="Polar residues" evidence="7">
    <location>
        <begin position="3944"/>
        <end position="3956"/>
    </location>
</feature>
<organism evidence="9 10">
    <name type="scientific">Streptococcus suis</name>
    <dbReference type="NCBI Taxonomy" id="1307"/>
    <lineage>
        <taxon>Bacteria</taxon>
        <taxon>Bacillati</taxon>
        <taxon>Bacillota</taxon>
        <taxon>Bacilli</taxon>
        <taxon>Lactobacillales</taxon>
        <taxon>Streptococcaceae</taxon>
        <taxon>Streptococcus</taxon>
    </lineage>
</organism>
<feature type="compositionally biased region" description="Basic and acidic residues" evidence="7">
    <location>
        <begin position="3874"/>
        <end position="3900"/>
    </location>
</feature>
<feature type="compositionally biased region" description="Polar residues" evidence="7">
    <location>
        <begin position="4294"/>
        <end position="4310"/>
    </location>
</feature>
<dbReference type="InterPro" id="IPR005877">
    <property type="entry name" value="YSIRK_signal_dom"/>
</dbReference>
<feature type="compositionally biased region" description="Basic and acidic residues" evidence="7">
    <location>
        <begin position="3919"/>
        <end position="3931"/>
    </location>
</feature>
<dbReference type="PROSITE" id="PS50847">
    <property type="entry name" value="GRAM_POS_ANCHORING"/>
    <property type="match status" value="1"/>
</dbReference>
<feature type="region of interest" description="Disordered" evidence="7">
    <location>
        <begin position="1034"/>
        <end position="1056"/>
    </location>
</feature>
<feature type="compositionally biased region" description="Acidic residues" evidence="7">
    <location>
        <begin position="3932"/>
        <end position="3941"/>
    </location>
</feature>
<dbReference type="InterPro" id="IPR059100">
    <property type="entry name" value="TSP3_bac"/>
</dbReference>
<keyword evidence="6" id="KW-0572">Peptidoglycan-anchor</keyword>
<dbReference type="Pfam" id="PF07554">
    <property type="entry name" value="FIVAR"/>
    <property type="match status" value="2"/>
</dbReference>
<feature type="domain" description="Gram-positive cocci surface proteins LPxTG" evidence="8">
    <location>
        <begin position="5379"/>
        <end position="5413"/>
    </location>
</feature>
<dbReference type="SUPFAM" id="SSF46997">
    <property type="entry name" value="Bacterial immunoglobulin/albumin-binding domains"/>
    <property type="match status" value="1"/>
</dbReference>
<feature type="compositionally biased region" description="Low complexity" evidence="7">
    <location>
        <begin position="4241"/>
        <end position="4254"/>
    </location>
</feature>
<evidence type="ECO:0000259" key="8">
    <source>
        <dbReference type="PROSITE" id="PS50847"/>
    </source>
</evidence>
<feature type="compositionally biased region" description="Basic and acidic residues" evidence="7">
    <location>
        <begin position="4375"/>
        <end position="4385"/>
    </location>
</feature>
<feature type="region of interest" description="Disordered" evidence="7">
    <location>
        <begin position="3744"/>
        <end position="4506"/>
    </location>
</feature>
<sequence length="5413" mass="569802">MNLFKIKRNKLNRQEAFNFEKRSQFGIRKLTIGVVSLAIGSSMVLNGVVQVNAGTDVDNGEIRHVRNGSPKEMAEGSAIPGTIAEKANYRDYKIETVPVVVDGVQYVDVTLTFNERGRAYSKNRFYVFNMPNSLYEPKVITREVYQQAVVESQASVGNQTYIDYRVVSSQKISTLTTSGWREEPTNVAPGTERWGVNYRYINGNPNSPYFDSGKGTMRQVIGPGTNNAGEAISWIYTNAGSYHGDWDRLISHEFDRKSEVVNEFKNKSNSIYIDQARHSREKVVYKFRARVKDQNADMNFIFGMNEMISNGHANFVAKYGKTPDNRRYSERFLVNTPAKVTVDNARNLTRDDKLAIINKIKEANSSLFGSDNSLKTPILIEPTEADIPTNATSGNITLRYTDGSTTTIPVANTVRERVGGSTNPAPVVNTTMTYDAATTSARKTEGSLRTRIQLPEKKGVTDLGQIANPTAKIDPSNTNNTAENLWNAQLNAIRTKNLATSGGTFAENTYINSIGSATNPTENTGLDDSPWADKFSATLVKSNNKIQGILIKGPRSKTENVQADVGLITADMLFKNAGSLEPIRQSAFQEIDALGAIDGKDGWKREINSATSEEAIQAVVDKAKRAKAEFDKKKDAVKAKIDALTTLTPEQKEQFKQRVDNTTQSHMLEVPYEDAKKAGLAKEKEQAIALINSLEHLPATGSPSKQESIEWINDPWIVPDSATLNNEVTDALINNAKIKAKKELDAMNPAPSNLAELKRQIDAVTKESAKAQGKTGQEIIEAIVEKAKTDALKEQAKKDIAAVPGLSAEKKKEYQDKVDAATNVRDLEQIVSEAKAHAEYETAKQTIQGLPNLNNAQKEALLASLDDDKTQAGIAATLDEARQQDSDMARLKELQDQAEQLKNSSAYRDGQPDKKKALDDALNASKLITPSNGQRPTVDLGQMIKNLEDGIKGLGSDPVARTVDKSSLNAEIERENSVKAQNNYSYQNASEDKKQAYQTALQEAQAVANNQQATQDQVNAATDKLRNARLALDGHAPERQPDTTAPVLGQPKQTPWSNVLVHGASTIGKRAARPGVSTTEDVYGKQTTDVVELIVTDDESDVDLNSVQFTDTARSRLSALGLEYVPYDQQKDNGAIGYFATIGEGLVKDTGTEIVPIEFTVANTENVRSQTLVFQYLIKDDIAPTATVTEHVLIKDQDYSLNIDIRDNSLLGTEGPITVGDISIKPAGNRGSDPLTPTALGVTNGTSSAAFRLALKTPTPYYFDSPTSSRGERSHEATLSFAGRPTAVLPRTTYKLRLYDSNHPTYNLPQGHRGNESFTDITFTVVDRLEAPADNAKVSVNNPSRLTEDEKNAIKQAVKNANPHIAAIDAAANGDTNKQVRIDVANDGRVTVTYPHGGKTDTLTAQQVSKTNQAPVAHVEEFGPKRVVNGNLIPDSNPNDRNRPTVFVFANQSIPTGREGLTREELETKNMGFLKMTDPDGNNLREVNITNINSASIGIKVSPNGTLSGTPTSVLNPGQGWVAMVKPVDQHGKQGNPVYFHFRAYTDKLVADAETNPVAGTYGQAVRDQDIFSKLTIDARSRDTAVPETFTVPDGSNPAEKAQYTRTITGYSSTNNGQGVTPVNNGAAGLPTQGTYYAEVTTTNIWGQTIKNYVKVVYTPLTDTLNPQAPTTPVNIQGDTVQESEKPRIIQALKDANPSITFPETTRFEVAGDGTVTIIYPDDSTATPSRDTVRVPTESNPAPTFGDFGVDTTVGNSTNKTIFVFGAKTNGSEVVEYAPDFVPDNATGGIPVQDNTGIAKVELIGIDNENKVTNTGIAFTPEGKLLGEFDRNQSTNLVRNGINSVWHHRIKATDNGNPAKSAITSTIRIKAYRVEKTDETAIAKVYGTALTQDELTNKLRVAVSSGMTVPADNHSHKVAGYTPENGQFTAITNISELPTSGNYTVKMETTNVYGQTIVNNIAVDYNEQKDVIEPIAPTQQVLIDGAAPTTDADKTALINALKEANKTPEGASKFPENTDFSVAENGAVTITYPDRSSEQVTVPFKQKDSAQHTPSVTETPINSAATTGTPLTEDERNAVKAAVTVPNYPAGDRQPTVTVPADARVTNGTEGNTGKPVVVATVEYPDGSSENVEVPVRQRDNAKYEATVTNPEAPAAIKASHETGTQITDQADKDAILAKVSVPTGSNGTPSLDQNPVVEEQGGKPVVKVTVTYPDQTTDTVYVPVDQKDNEAHNPTAPAEAVKLDAPATANSTLSDDDKNAIKAAVTVPANSGGQVSLAPDAKVELVNGNPVVKATVTYPDGTTDIVEVPVVQKDSTKYDATAKETPVPLDSPVTAGQTLSSEEREALKFGVNVPEGSNGEIHVPENAAVKLVGDKPVVEAEVRYPDGTVDKVQVPVRQYDRAVYTPNLVNPKEVPISVEPTNDTQITSPDDAAILANVDVPAATPDGTKPEVTKTIASPVKDGTGTNQGKKVVEVEITYPDKSKEKIEVPVKHADNQVHNPEAPTKPVQLDVAATTDTSLSDADKQAVKDAVTIPQGSGGVASLPEDAKVVDRNGTPVVPVTVTYPDGTTETVDVPVVQKDSTKHTPVLTEANSPVLTDTPAKANEPVQETDKAAIAAKVDKTNLPQGTETKVPDDAVVELENGKPVVPVLVSYPDGTSETIKVPVDQKDDLTYNPEAPNKDNAVAITSPQTPGTEITDPTDKAAILDSVTVPAVDGGQAPRVTKEITSPVTEGPDGPYVTVKVSYPDGTSETVNVPVNQKDNETHNPTAPETAVQVDAPAVQDGTLSEDDKKAIKDAVVIPDGSGGEVSLAPDAKVELVDGKPVVPVTVTYPDNTTDTVYVPVVQKDSVKHTPSLTDADQPVLTNTPAKAETPVQDADKEAIAAKVDLNKLPENTTAKVPDGAKVELVDDKPVVPVLVSYPDGTSEIIKVPVDQKDSETYTPTAPAAEAPVAITGSDAPDAPIAEADKPAILNSVTVPAVDGGQAPEVTKEITSPVKVVDGKAFVEVTVTYPDKTSEVISVPVNQKDNEANNPTVTAPEKPAPISVPVAENTPVESDADKKLITDKVNVAGLPNPPQSVKVEEPAKVVMDQAGNPVVKVEVTYPDGTKDIVPVPVKQADNQTNTPSLKEPELGKPAEALVAIDPTPGAAITNQADKDAVVAKVDLNKLPAGTTAAVADDAVVANDPLTNKPVVPVTVTYPDGTSEIINVPVKQADNLALDPSLKDTNPVPILTEATVGLTVSDKANLDAIAAKVDPKTGKAEVVNNTIVAGKEDGPHAGQPVVNVLVTYPDGTQDTIEVPVKQADNVANEPSLTDQTPVPIQAAATTGTPVPADDKQAILAKVKVPEGAEATIADDATVVREDGQPVVPVTVTYPDGTQDTISVPVKRADNSKYTPSPVTDPVQVDAETAPGTAITSQDDKDAIIAAVPVPKVAAGEKAPVVSLPENPRVEEVNGQPVVKAIVTYADGTTDTVDVPIVQKVSATKEPSLKEAEAGKPAQAVITENPTAGASITDPADQNVILDKVVVPEGGKASIADDAVVEMDGDQPVLPVTVTYTDGSKDIIKVPVKQADNVAKEPSLKSQTPVGVMDAPAVGAQVEEPADLEAIKNNVDTKGGTASIEDPTIVEGPNNQPAVAVKVTYPDGTADTILVPIKTADNVTYTPVLKSTDPVLVSVATDNGTAVPEADQAKILANVDVPALTADGDKPAVDLSIENPVVLQKNGQAGVEVTVTYQDGSKDKIFVPVDTDTDKDGFSNKEEEKAGTSATDPASTPAGQDSAERLNPGLTEPVEVKNPDKLSDAEKEAIKDAVQESNDLPAGTEITVSDNGTVTVTYPDKSTDTIEPNGAVTQFVDKDGDGISDRQETENGTDPSKVDSDNDGFSDKEEGERGTDPTKADSKPASSATDTDGDGISNEDEVVRGTDPNKSDSDGDGFSDQEEITAGSNPTKADSTPANVDKDGDGFTDTEEAAAGTDATNPASTPAGQDSAGRLTPGLAEPVEVKNPDKLSDAEKEAVKDAVQESNDLPEGTEITVSDNGTVTVTYPDKSTDTIKPADTVKVAKDTDKDGFTDTEEEKAGTNATDPSSTPAGQDSAGRLNPSLAEPVEVKNPDKLSDAEKEAVKDAVQESNDLPAGTEVTVSDNGTVTVTYPDKSTDTIEPADTVKVAKDTDKDGFTDTEEEKAGTNATDPSSTPAGQDSADRLNPGLTEPVEVKNPDKLTDAEKESVKRAVEETNDLPAGTEVSVSDSGTVTVTYPDKSTDTIQPAETVKVAKDTDKDGFTDTEEATAGTDATNPASTPAGQDSAGQLTPSLAEPVEVKNPDKLTDAEKDAVKKAVEDSNDLPEGTEVTVSDNGTVTVTYPDKSTDTIQPAETVKVAKDTDKDGFTDTEEEKAGTNATDPSSTPAGQDSAGQLTPSLTEPVEVKNPDKLTDAEKEAVKKAVEDSNDLPEGTEVTVSDNGTVTVTYPDKSADTIQPTDTVKAAKPVSETPVAPSKPEVTATDSGAVVVTPPTDNVTNLDITFTPEGASQPVTVVVSKDENGMWTAPADSGLVINSDGTITIPAEKVADGTAVTVVAENGSISSPEVGSTVVPVPAVTPETPVAPSKPEVTATDSGAVVVTPPTDNVTNLDITFTPEGSSQPVTVVVSKDATGTWTAPADSGLVVNPDGTITIPAENVADGTAVTVVAENGSVSSPEVGSAVVPVPTPELPAIPAKPTSVTNADGSVTIVPPVENVTGLDITFTPEGATEPVTVTLGKDATGAWTAPADSGLVVNPDGTITIPADRLADGTEGQVGLVAKNGDLTSNDPAPQVPETPAKSSVETNENGSVTIVPPVENVTGIDITFTPEGASQPVTVVVSKDATGAWTAPADSGLVVNPDGTITIPADKVADGTAVSVVTKNGQVPSDEASATYVPAKPASTDTPVVEVPATPSLALDGSGNVLITPPAENATSLDITFTPAGSETPITVTANKDATGNWILPETSIAVVNPDGTISISTSEMEGGTAVSVVAKNEGVPSSQAATVLVQPKQTAEELAPTVKKPIAVEDASKLTDAEKKELEDVVRKDNVLPEGTEVSVADDGTVTVTYPDKSTDTILPTKTVMDAQNGKGTSHSLPAYDLTADEDKDGFTNEEELKQGSNVADAKSVPAGKSSAERLTPTNDLAVKVKDLTKLSDAEKKAVETAIRKDKDLPEGTQIEVANDGSVTITYPDGSIGRLPADQTVLHATHGEGVSHSLPAYDLTADEDKDGFTNEEELKQGSNVADAKSVPAGKSSAERLTPTNDLAVKVKDLTKLTDAEKKAVETAIRKNNILPEGTQIEVANDGSMTITYPDGSVDQIVATKVVATDSTVNPDSGVSQSSGTTKVLPGSASSTRAAKKPLPATGENGSPILVLSGLALLAGVAMFRKAKREDEN</sequence>
<evidence type="ECO:0000256" key="4">
    <source>
        <dbReference type="ARBA" id="ARBA00022729"/>
    </source>
</evidence>
<feature type="compositionally biased region" description="Polar residues" evidence="7">
    <location>
        <begin position="2051"/>
        <end position="2070"/>
    </location>
</feature>
<dbReference type="Pfam" id="PF04650">
    <property type="entry name" value="YSIRK_signal"/>
    <property type="match status" value="1"/>
</dbReference>
<dbReference type="Gene3D" id="1.20.5.420">
    <property type="entry name" value="Immunoglobulin FC, subunit C"/>
    <property type="match status" value="2"/>
</dbReference>
<feature type="region of interest" description="Disordered" evidence="7">
    <location>
        <begin position="2752"/>
        <end position="2771"/>
    </location>
</feature>
<evidence type="ECO:0000313" key="10">
    <source>
        <dbReference type="Proteomes" id="UP000278566"/>
    </source>
</evidence>
<feature type="compositionally biased region" description="Basic and acidic residues" evidence="7">
    <location>
        <begin position="4060"/>
        <end position="4070"/>
    </location>
</feature>
<feature type="region of interest" description="Disordered" evidence="7">
    <location>
        <begin position="3028"/>
        <end position="3048"/>
    </location>
</feature>
<evidence type="ECO:0000256" key="3">
    <source>
        <dbReference type="ARBA" id="ARBA00022525"/>
    </source>
</evidence>
<dbReference type="InterPro" id="IPR002988">
    <property type="entry name" value="GA_module"/>
</dbReference>
<evidence type="ECO:0000313" key="9">
    <source>
        <dbReference type="EMBL" id="RRN52514.1"/>
    </source>
</evidence>
<feature type="compositionally biased region" description="Basic and acidic residues" evidence="7">
    <location>
        <begin position="4211"/>
        <end position="4232"/>
    </location>
</feature>
<feature type="compositionally biased region" description="Polar residues" evidence="7">
    <location>
        <begin position="3766"/>
        <end position="3777"/>
    </location>
</feature>
<feature type="compositionally biased region" description="Polar residues" evidence="7">
    <location>
        <begin position="4080"/>
        <end position="4091"/>
    </location>
</feature>
<proteinExistence type="predicted"/>
<gene>
    <name evidence="9" type="ORF">EI220_01420</name>
</gene>
<dbReference type="Pfam" id="PF01468">
    <property type="entry name" value="GA"/>
    <property type="match status" value="3"/>
</dbReference>
<evidence type="ECO:0000256" key="1">
    <source>
        <dbReference type="ARBA" id="ARBA00004613"/>
    </source>
</evidence>
<feature type="compositionally biased region" description="Basic and acidic residues" evidence="7">
    <location>
        <begin position="4106"/>
        <end position="4126"/>
    </location>
</feature>
<feature type="compositionally biased region" description="Basic and acidic residues" evidence="7">
    <location>
        <begin position="4316"/>
        <end position="4337"/>
    </location>
</feature>
<feature type="compositionally biased region" description="Polar residues" evidence="7">
    <location>
        <begin position="4453"/>
        <end position="4463"/>
    </location>
</feature>
<name>A0A3R8N4X7_STRSU</name>